<dbReference type="AlphaFoldDB" id="A0AAV7UGV1"/>
<keyword evidence="4" id="KW-1185">Reference proteome</keyword>
<organism evidence="3 4">
    <name type="scientific">Pleurodeles waltl</name>
    <name type="common">Iberian ribbed newt</name>
    <dbReference type="NCBI Taxonomy" id="8319"/>
    <lineage>
        <taxon>Eukaryota</taxon>
        <taxon>Metazoa</taxon>
        <taxon>Chordata</taxon>
        <taxon>Craniata</taxon>
        <taxon>Vertebrata</taxon>
        <taxon>Euteleostomi</taxon>
        <taxon>Amphibia</taxon>
        <taxon>Batrachia</taxon>
        <taxon>Caudata</taxon>
        <taxon>Salamandroidea</taxon>
        <taxon>Salamandridae</taxon>
        <taxon>Pleurodelinae</taxon>
        <taxon>Pleurodeles</taxon>
    </lineage>
</organism>
<dbReference type="EMBL" id="JANPWB010000005">
    <property type="protein sequence ID" value="KAJ1187921.1"/>
    <property type="molecule type" value="Genomic_DNA"/>
</dbReference>
<proteinExistence type="predicted"/>
<feature type="region of interest" description="Disordered" evidence="2">
    <location>
        <begin position="1"/>
        <end position="31"/>
    </location>
</feature>
<feature type="compositionally biased region" description="Basic and acidic residues" evidence="2">
    <location>
        <begin position="1"/>
        <end position="12"/>
    </location>
</feature>
<evidence type="ECO:0000313" key="3">
    <source>
        <dbReference type="EMBL" id="KAJ1187921.1"/>
    </source>
</evidence>
<evidence type="ECO:0000256" key="1">
    <source>
        <dbReference type="SAM" id="Coils"/>
    </source>
</evidence>
<accession>A0AAV7UGV1</accession>
<feature type="coiled-coil region" evidence="1">
    <location>
        <begin position="75"/>
        <end position="109"/>
    </location>
</feature>
<gene>
    <name evidence="3" type="ORF">NDU88_004686</name>
</gene>
<name>A0AAV7UGV1_PLEWA</name>
<evidence type="ECO:0000313" key="4">
    <source>
        <dbReference type="Proteomes" id="UP001066276"/>
    </source>
</evidence>
<protein>
    <submittedName>
        <fullName evidence="3">Uncharacterized protein</fullName>
    </submittedName>
</protein>
<dbReference type="Proteomes" id="UP001066276">
    <property type="component" value="Chromosome 3_1"/>
</dbReference>
<sequence length="113" mass="12721">MVTAHTKKDCSLKEMPSQSSQDLLPERDKAEGPVTRSFLEAIFVSIKDNLQTVKRGLSQDLKSVHKDLAEIGDRVSTSEDNVTSRDEELKQLQQELIHLKEQHTDLQAHAEGL</sequence>
<reference evidence="3" key="1">
    <citation type="journal article" date="2022" name="bioRxiv">
        <title>Sequencing and chromosome-scale assembly of the giantPleurodeles waltlgenome.</title>
        <authorList>
            <person name="Brown T."/>
            <person name="Elewa A."/>
            <person name="Iarovenko S."/>
            <person name="Subramanian E."/>
            <person name="Araus A.J."/>
            <person name="Petzold A."/>
            <person name="Susuki M."/>
            <person name="Suzuki K.-i.T."/>
            <person name="Hayashi T."/>
            <person name="Toyoda A."/>
            <person name="Oliveira C."/>
            <person name="Osipova E."/>
            <person name="Leigh N.D."/>
            <person name="Simon A."/>
            <person name="Yun M.H."/>
        </authorList>
    </citation>
    <scope>NUCLEOTIDE SEQUENCE</scope>
    <source>
        <strain evidence="3">20211129_DDA</strain>
        <tissue evidence="3">Liver</tissue>
    </source>
</reference>
<evidence type="ECO:0000256" key="2">
    <source>
        <dbReference type="SAM" id="MobiDB-lite"/>
    </source>
</evidence>
<keyword evidence="1" id="KW-0175">Coiled coil</keyword>
<comment type="caution">
    <text evidence="3">The sequence shown here is derived from an EMBL/GenBank/DDBJ whole genome shotgun (WGS) entry which is preliminary data.</text>
</comment>